<keyword evidence="6" id="KW-0812">Transmembrane</keyword>
<reference evidence="8 9" key="1">
    <citation type="submission" date="2021-03" db="EMBL/GenBank/DDBJ databases">
        <title>Genomic Encyclopedia of Type Strains, Phase IV (KMG-IV): sequencing the most valuable type-strain genomes for metagenomic binning, comparative biology and taxonomic classification.</title>
        <authorList>
            <person name="Goeker M."/>
        </authorList>
    </citation>
    <scope>NUCLEOTIDE SEQUENCE [LARGE SCALE GENOMIC DNA]</scope>
    <source>
        <strain evidence="8 9">DSM 27512</strain>
    </source>
</reference>
<dbReference type="EC" id="7.-.-.-" evidence="6"/>
<comment type="cofactor">
    <cofactor evidence="6">
        <name>FMN</name>
        <dbReference type="ChEBI" id="CHEBI:58210"/>
    </cofactor>
</comment>
<keyword evidence="5 6" id="KW-0249">Electron transport</keyword>
<keyword evidence="6" id="KW-1003">Cell membrane</keyword>
<keyword evidence="6" id="KW-1133">Transmembrane helix</keyword>
<keyword evidence="1 6" id="KW-0813">Transport</keyword>
<accession>A0ABS4KJZ3</accession>
<evidence type="ECO:0000256" key="1">
    <source>
        <dbReference type="ARBA" id="ARBA00022448"/>
    </source>
</evidence>
<dbReference type="InterPro" id="IPR007329">
    <property type="entry name" value="FMN-bd"/>
</dbReference>
<keyword evidence="9" id="KW-1185">Reference proteome</keyword>
<dbReference type="InterPro" id="IPR010209">
    <property type="entry name" value="Ion_transpt_RnfG/RsxG"/>
</dbReference>
<dbReference type="SMART" id="SM00900">
    <property type="entry name" value="FMN_bind"/>
    <property type="match status" value="1"/>
</dbReference>
<dbReference type="EMBL" id="JAGGLI010000021">
    <property type="protein sequence ID" value="MBP2028112.1"/>
    <property type="molecule type" value="Genomic_DNA"/>
</dbReference>
<dbReference type="RefSeq" id="WP_209661166.1">
    <property type="nucleotide sequence ID" value="NZ_JAGGLI010000021.1"/>
</dbReference>
<evidence type="ECO:0000256" key="3">
    <source>
        <dbReference type="ARBA" id="ARBA00022630"/>
    </source>
</evidence>
<feature type="domain" description="FMN-binding" evidence="7">
    <location>
        <begin position="90"/>
        <end position="180"/>
    </location>
</feature>
<evidence type="ECO:0000256" key="4">
    <source>
        <dbReference type="ARBA" id="ARBA00022643"/>
    </source>
</evidence>
<name>A0ABS4KJZ3_9FIRM</name>
<evidence type="ECO:0000259" key="7">
    <source>
        <dbReference type="SMART" id="SM00900"/>
    </source>
</evidence>
<keyword evidence="6" id="KW-0472">Membrane</keyword>
<keyword evidence="2 6" id="KW-0597">Phosphoprotein</keyword>
<evidence type="ECO:0000256" key="5">
    <source>
        <dbReference type="ARBA" id="ARBA00022982"/>
    </source>
</evidence>
<comment type="similarity">
    <text evidence="6">Belongs to the RnfG family.</text>
</comment>
<dbReference type="PANTHER" id="PTHR36118">
    <property type="entry name" value="ION-TRANSLOCATING OXIDOREDUCTASE COMPLEX SUBUNIT G"/>
    <property type="match status" value="1"/>
</dbReference>
<comment type="caution">
    <text evidence="8">The sequence shown here is derived from an EMBL/GenBank/DDBJ whole genome shotgun (WGS) entry which is preliminary data.</text>
</comment>
<sequence>MKNDILKLGLILFLITAIAAFLLGVVNEVTSPVIENQIEQANNQARQDILPEADSFELIDRDFGPDVEEVYEGRSGSSVVGYTIKTMPKGYGGEIEVTTGINLDGNISGVSIGVMTETPGLGAKITEQSYLSQYVGKSVDSFINVIKSGQPSDDEIVAISGATITSDAVTRGVNEAIRIFKESLE</sequence>
<keyword evidence="6" id="KW-1278">Translocase</keyword>
<evidence type="ECO:0000313" key="9">
    <source>
        <dbReference type="Proteomes" id="UP001314903"/>
    </source>
</evidence>
<dbReference type="HAMAP" id="MF_00479">
    <property type="entry name" value="RsxG_RnfG"/>
    <property type="match status" value="1"/>
</dbReference>
<feature type="modified residue" description="FMN phosphoryl threonine" evidence="6">
    <location>
        <position position="163"/>
    </location>
</feature>
<dbReference type="Proteomes" id="UP001314903">
    <property type="component" value="Unassembled WGS sequence"/>
</dbReference>
<organism evidence="8 9">
    <name type="scientific">Acetoanaerobium pronyense</name>
    <dbReference type="NCBI Taxonomy" id="1482736"/>
    <lineage>
        <taxon>Bacteria</taxon>
        <taxon>Bacillati</taxon>
        <taxon>Bacillota</taxon>
        <taxon>Clostridia</taxon>
        <taxon>Peptostreptococcales</taxon>
        <taxon>Filifactoraceae</taxon>
        <taxon>Acetoanaerobium</taxon>
    </lineage>
</organism>
<keyword evidence="4 6" id="KW-0288">FMN</keyword>
<comment type="subcellular location">
    <subcellularLocation>
        <location evidence="6">Cell membrane</location>
        <topology evidence="6">Single-pass membrane protein</topology>
    </subcellularLocation>
</comment>
<dbReference type="PIRSF" id="PIRSF006091">
    <property type="entry name" value="E_trnsport_RnfG"/>
    <property type="match status" value="1"/>
</dbReference>
<evidence type="ECO:0000256" key="2">
    <source>
        <dbReference type="ARBA" id="ARBA00022553"/>
    </source>
</evidence>
<protein>
    <recommendedName>
        <fullName evidence="6">Ion-translocating oxidoreductase complex subunit G</fullName>
        <ecNumber evidence="6">7.-.-.-</ecNumber>
    </recommendedName>
    <alternativeName>
        <fullName evidence="6">Rnf electron transport complex subunit G</fullName>
    </alternativeName>
</protein>
<evidence type="ECO:0000313" key="8">
    <source>
        <dbReference type="EMBL" id="MBP2028112.1"/>
    </source>
</evidence>
<gene>
    <name evidence="6" type="primary">rnfG</name>
    <name evidence="8" type="ORF">J2Z35_001911</name>
</gene>
<dbReference type="NCBIfam" id="TIGR01947">
    <property type="entry name" value="rnfG"/>
    <property type="match status" value="1"/>
</dbReference>
<comment type="function">
    <text evidence="6">Part of a membrane-bound complex that couples electron transfer with translocation of ions across the membrane.</text>
</comment>
<evidence type="ECO:0000256" key="6">
    <source>
        <dbReference type="HAMAP-Rule" id="MF_00479"/>
    </source>
</evidence>
<proteinExistence type="inferred from homology"/>
<keyword evidence="3 6" id="KW-0285">Flavoprotein</keyword>
<comment type="subunit">
    <text evidence="6">The complex is composed of six subunits: RnfA, RnfB, RnfC, RnfD, RnfE and RnfG.</text>
</comment>
<dbReference type="PANTHER" id="PTHR36118:SF1">
    <property type="entry name" value="ION-TRANSLOCATING OXIDOREDUCTASE COMPLEX SUBUNIT G"/>
    <property type="match status" value="1"/>
</dbReference>
<dbReference type="Pfam" id="PF04205">
    <property type="entry name" value="FMN_bind"/>
    <property type="match status" value="1"/>
</dbReference>